<evidence type="ECO:0008006" key="5">
    <source>
        <dbReference type="Google" id="ProtNLM"/>
    </source>
</evidence>
<evidence type="ECO:0000313" key="3">
    <source>
        <dbReference type="EMBL" id="GGZ07602.1"/>
    </source>
</evidence>
<reference evidence="3" key="2">
    <citation type="submission" date="2020-09" db="EMBL/GenBank/DDBJ databases">
        <authorList>
            <person name="Sun Q."/>
            <person name="Kim S."/>
        </authorList>
    </citation>
    <scope>NUCLEOTIDE SEQUENCE</scope>
    <source>
        <strain evidence="3">KCTC 32255</strain>
    </source>
</reference>
<dbReference type="EMBL" id="BMZA01000008">
    <property type="protein sequence ID" value="GGZ07602.1"/>
    <property type="molecule type" value="Genomic_DNA"/>
</dbReference>
<reference evidence="3" key="1">
    <citation type="journal article" date="2014" name="Int. J. Syst. Evol. Microbiol.">
        <title>Complete genome sequence of Corynebacterium casei LMG S-19264T (=DSM 44701T), isolated from a smear-ripened cheese.</title>
        <authorList>
            <consortium name="US DOE Joint Genome Institute (JGI-PGF)"/>
            <person name="Walter F."/>
            <person name="Albersmeier A."/>
            <person name="Kalinowski J."/>
            <person name="Ruckert C."/>
        </authorList>
    </citation>
    <scope>NUCLEOTIDE SEQUENCE</scope>
    <source>
        <strain evidence="3">KCTC 32255</strain>
    </source>
</reference>
<dbReference type="SUPFAM" id="SSF56925">
    <property type="entry name" value="OMPA-like"/>
    <property type="match status" value="1"/>
</dbReference>
<dbReference type="Proteomes" id="UP000648075">
    <property type="component" value="Unassembled WGS sequence"/>
</dbReference>
<dbReference type="AlphaFoldDB" id="A0A918UG95"/>
<gene>
    <name evidence="3" type="ORF">GCM10011614_23170</name>
</gene>
<organism evidence="3 4">
    <name type="scientific">Novosphingobium colocasiae</name>
    <dbReference type="NCBI Taxonomy" id="1256513"/>
    <lineage>
        <taxon>Bacteria</taxon>
        <taxon>Pseudomonadati</taxon>
        <taxon>Pseudomonadota</taxon>
        <taxon>Alphaproteobacteria</taxon>
        <taxon>Sphingomonadales</taxon>
        <taxon>Sphingomonadaceae</taxon>
        <taxon>Novosphingobium</taxon>
    </lineage>
</organism>
<evidence type="ECO:0000313" key="4">
    <source>
        <dbReference type="Proteomes" id="UP000648075"/>
    </source>
</evidence>
<dbReference type="InterPro" id="IPR011250">
    <property type="entry name" value="OMP/PagP_B-barrel"/>
</dbReference>
<dbReference type="PANTHER" id="PTHR34001">
    <property type="entry name" value="BLL7405 PROTEIN"/>
    <property type="match status" value="1"/>
</dbReference>
<evidence type="ECO:0000256" key="1">
    <source>
        <dbReference type="ARBA" id="ARBA00038306"/>
    </source>
</evidence>
<dbReference type="RefSeq" id="WP_189621359.1">
    <property type="nucleotide sequence ID" value="NZ_JAYROP010000002.1"/>
</dbReference>
<name>A0A918UG95_9SPHN</name>
<keyword evidence="2" id="KW-0732">Signal</keyword>
<proteinExistence type="inferred from homology"/>
<accession>A0A918UG95</accession>
<comment type="similarity">
    <text evidence="1">Belongs to the Omp25/RopB family.</text>
</comment>
<dbReference type="InterPro" id="IPR051692">
    <property type="entry name" value="OMP-like"/>
</dbReference>
<protein>
    <recommendedName>
        <fullName evidence="5">Outer membrane protein beta-barrel domain-containing protein</fullName>
    </recommendedName>
</protein>
<feature type="signal peptide" evidence="2">
    <location>
        <begin position="1"/>
        <end position="26"/>
    </location>
</feature>
<comment type="caution">
    <text evidence="3">The sequence shown here is derived from an EMBL/GenBank/DDBJ whole genome shotgun (WGS) entry which is preliminary data.</text>
</comment>
<evidence type="ECO:0000256" key="2">
    <source>
        <dbReference type="SAM" id="SignalP"/>
    </source>
</evidence>
<dbReference type="Gene3D" id="2.40.160.20">
    <property type="match status" value="1"/>
</dbReference>
<dbReference type="PANTHER" id="PTHR34001:SF3">
    <property type="entry name" value="BLL7405 PROTEIN"/>
    <property type="match status" value="1"/>
</dbReference>
<feature type="chain" id="PRO_5038093475" description="Outer membrane protein beta-barrel domain-containing protein" evidence="2">
    <location>
        <begin position="27"/>
        <end position="285"/>
    </location>
</feature>
<sequence>MRRISAPVSGVAIAMALAFSGTTASAQEMDGGRATHFDGPYVQIFGGLQMNAGDRDDTLVFDTTNDGKYDDQVTTIADVDAFGPGFCNGAANGATPAAGCRADKDKAEYGARIGYDRRMGNFVFGGLIEGTKGGARDATSGFSTTPASYTVQRKMDYSASARLRAGYTPNGGALFYVTGGGSYARIDHDFATTNMANDFTPQGDKKGVWGWQAGGGAEIMLTDSVSLGMEYLYNRYNDKNYRVLVTQGTAPATNPFLLDSGSTRLKGSNNRFDYHSVRATLGFQF</sequence>
<keyword evidence="4" id="KW-1185">Reference proteome</keyword>